<protein>
    <submittedName>
        <fullName evidence="1">Uncharacterized protein</fullName>
    </submittedName>
</protein>
<dbReference type="PANTHER" id="PTHR48079:SF6">
    <property type="entry name" value="NAD(P)-BINDING DOMAIN-CONTAINING PROTEIN-RELATED"/>
    <property type="match status" value="1"/>
</dbReference>
<sequence length="237" mass="26005">MDYADGMRSTDIIYDDTDPHSLKNLPQMDVCTEIIAADKLEGYIRSYIILPPTVYGIATGPIFEAGISNPHSTQIPILLRASMDRRRGGMIGMGKNVWPNVEIHELAELYNILLDSTILHPDSIGHGCQGIYNAVNGEYSSYQLAEGIGQALVDLGYADNPIPLTFSTEEENKYFGSFARAFGTNSRCLGTRSKSLGWNPKLTTEDMLKGIKPEIEALMATRRIMVPQSGTCLGTPV</sequence>
<organism evidence="1 2">
    <name type="scientific">Tetrapyrgos nigripes</name>
    <dbReference type="NCBI Taxonomy" id="182062"/>
    <lineage>
        <taxon>Eukaryota</taxon>
        <taxon>Fungi</taxon>
        <taxon>Dikarya</taxon>
        <taxon>Basidiomycota</taxon>
        <taxon>Agaricomycotina</taxon>
        <taxon>Agaricomycetes</taxon>
        <taxon>Agaricomycetidae</taxon>
        <taxon>Agaricales</taxon>
        <taxon>Marasmiineae</taxon>
        <taxon>Marasmiaceae</taxon>
        <taxon>Tetrapyrgos</taxon>
    </lineage>
</organism>
<dbReference type="Gene3D" id="3.40.50.720">
    <property type="entry name" value="NAD(P)-binding Rossmann-like Domain"/>
    <property type="match status" value="1"/>
</dbReference>
<dbReference type="GO" id="GO:0004029">
    <property type="term" value="F:aldehyde dehydrogenase (NAD+) activity"/>
    <property type="evidence" value="ECO:0007669"/>
    <property type="project" value="TreeGrafter"/>
</dbReference>
<dbReference type="OrthoDB" id="10262413at2759"/>
<evidence type="ECO:0000313" key="1">
    <source>
        <dbReference type="EMBL" id="KAF5367931.1"/>
    </source>
</evidence>
<name>A0A8H5GNA4_9AGAR</name>
<accession>A0A8H5GNA4</accession>
<dbReference type="AlphaFoldDB" id="A0A8H5GNA4"/>
<dbReference type="GO" id="GO:0005737">
    <property type="term" value="C:cytoplasm"/>
    <property type="evidence" value="ECO:0007669"/>
    <property type="project" value="TreeGrafter"/>
</dbReference>
<dbReference type="InterPro" id="IPR051783">
    <property type="entry name" value="NAD(P)-dependent_oxidoreduct"/>
</dbReference>
<comment type="caution">
    <text evidence="1">The sequence shown here is derived from an EMBL/GenBank/DDBJ whole genome shotgun (WGS) entry which is preliminary data.</text>
</comment>
<dbReference type="EMBL" id="JAACJM010000017">
    <property type="protein sequence ID" value="KAF5367931.1"/>
    <property type="molecule type" value="Genomic_DNA"/>
</dbReference>
<dbReference type="InterPro" id="IPR036291">
    <property type="entry name" value="NAD(P)-bd_dom_sf"/>
</dbReference>
<proteinExistence type="predicted"/>
<keyword evidence="2" id="KW-1185">Reference proteome</keyword>
<evidence type="ECO:0000313" key="2">
    <source>
        <dbReference type="Proteomes" id="UP000559256"/>
    </source>
</evidence>
<dbReference type="Proteomes" id="UP000559256">
    <property type="component" value="Unassembled WGS sequence"/>
</dbReference>
<dbReference type="PANTHER" id="PTHR48079">
    <property type="entry name" value="PROTEIN YEEZ"/>
    <property type="match status" value="1"/>
</dbReference>
<gene>
    <name evidence="1" type="ORF">D9758_004347</name>
</gene>
<reference evidence="1 2" key="1">
    <citation type="journal article" date="2020" name="ISME J.">
        <title>Uncovering the hidden diversity of litter-decomposition mechanisms in mushroom-forming fungi.</title>
        <authorList>
            <person name="Floudas D."/>
            <person name="Bentzer J."/>
            <person name="Ahren D."/>
            <person name="Johansson T."/>
            <person name="Persson P."/>
            <person name="Tunlid A."/>
        </authorList>
    </citation>
    <scope>NUCLEOTIDE SEQUENCE [LARGE SCALE GENOMIC DNA]</scope>
    <source>
        <strain evidence="1 2">CBS 291.85</strain>
    </source>
</reference>
<dbReference type="SUPFAM" id="SSF51735">
    <property type="entry name" value="NAD(P)-binding Rossmann-fold domains"/>
    <property type="match status" value="1"/>
</dbReference>